<comment type="caution">
    <text evidence="2">The sequence shown here is derived from an EMBL/GenBank/DDBJ whole genome shotgun (WGS) entry which is preliminary data.</text>
</comment>
<dbReference type="AlphaFoldDB" id="A0A1H2NVH4"/>
<feature type="chain" id="PRO_5044372083" evidence="1">
    <location>
        <begin position="22"/>
        <end position="66"/>
    </location>
</feature>
<feature type="signal peptide" evidence="1">
    <location>
        <begin position="1"/>
        <end position="21"/>
    </location>
</feature>
<name>A0A1H2NVH4_PSEVA</name>
<dbReference type="OrthoDB" id="7027933at2"/>
<dbReference type="NCBIfam" id="NF041599">
    <property type="entry name" value="reg_PtrA_PA2808"/>
    <property type="match status" value="1"/>
</dbReference>
<keyword evidence="3" id="KW-1185">Reference proteome</keyword>
<dbReference type="EMBL" id="RRZK01000009">
    <property type="protein sequence ID" value="TDB64898.1"/>
    <property type="molecule type" value="Genomic_DNA"/>
</dbReference>
<dbReference type="Proteomes" id="UP000295254">
    <property type="component" value="Unassembled WGS sequence"/>
</dbReference>
<protein>
    <submittedName>
        <fullName evidence="2">Uncharacterized protein</fullName>
    </submittedName>
</protein>
<evidence type="ECO:0000256" key="1">
    <source>
        <dbReference type="SAM" id="SignalP"/>
    </source>
</evidence>
<evidence type="ECO:0000313" key="3">
    <source>
        <dbReference type="Proteomes" id="UP000295254"/>
    </source>
</evidence>
<organism evidence="2 3">
    <name type="scientific">Pseudomonas vancouverensis</name>
    <dbReference type="NCBI Taxonomy" id="95300"/>
    <lineage>
        <taxon>Bacteria</taxon>
        <taxon>Pseudomonadati</taxon>
        <taxon>Pseudomonadota</taxon>
        <taxon>Gammaproteobacteria</taxon>
        <taxon>Pseudomonadales</taxon>
        <taxon>Pseudomonadaceae</taxon>
        <taxon>Pseudomonas</taxon>
    </lineage>
</organism>
<evidence type="ECO:0000313" key="2">
    <source>
        <dbReference type="EMBL" id="TDB64898.1"/>
    </source>
</evidence>
<reference evidence="3" key="1">
    <citation type="journal article" date="2019" name="bioRxiv">
        <title>Bacterially produced spermidine induces plant systemic susceptibility to pathogens.</title>
        <authorList>
            <person name="Melnyk R.A."/>
            <person name="Beskrovnaya P.A."/>
            <person name="Liu Z."/>
            <person name="Song Y."/>
            <person name="Haney C.H."/>
        </authorList>
    </citation>
    <scope>NUCLEOTIDE SEQUENCE [LARGE SCALE GENOMIC DNA]</scope>
    <source>
        <strain evidence="3">Dha-51</strain>
    </source>
</reference>
<gene>
    <name evidence="2" type="ORF">EIY72_10795</name>
</gene>
<accession>A0A1H2NVH4</accession>
<dbReference type="RefSeq" id="WP_093223825.1">
    <property type="nucleotide sequence ID" value="NZ_LT629803.1"/>
</dbReference>
<keyword evidence="1" id="KW-0732">Signal</keyword>
<proteinExistence type="predicted"/>
<sequence>MKPLQIGAFLLALVVSSLAMAEGGGDRTFDRMMSANDRSVELFVAKEKSHDPVVVNDKAVGQTRDL</sequence>